<dbReference type="Gene3D" id="1.20.58.2220">
    <property type="entry name" value="Formin, FH2 domain"/>
    <property type="match status" value="2"/>
</dbReference>
<feature type="compositionally biased region" description="Basic and acidic residues" evidence="1">
    <location>
        <begin position="682"/>
        <end position="695"/>
    </location>
</feature>
<feature type="region of interest" description="Disordered" evidence="1">
    <location>
        <begin position="499"/>
        <end position="592"/>
    </location>
</feature>
<dbReference type="InterPro" id="IPR015425">
    <property type="entry name" value="FH2_Formin"/>
</dbReference>
<accession>A0A8B9GZF4</accession>
<dbReference type="Pfam" id="PF02181">
    <property type="entry name" value="FH2"/>
    <property type="match status" value="1"/>
</dbReference>
<feature type="compositionally biased region" description="Polar residues" evidence="1">
    <location>
        <begin position="549"/>
        <end position="558"/>
    </location>
</feature>
<dbReference type="Ensembl" id="ENSAMXT00005006953.1">
    <property type="protein sequence ID" value="ENSAMXP00005006122.1"/>
    <property type="gene ID" value="ENSAMXG00005003654.1"/>
</dbReference>
<feature type="compositionally biased region" description="Polar residues" evidence="1">
    <location>
        <begin position="623"/>
        <end position="635"/>
    </location>
</feature>
<dbReference type="PANTHER" id="PTHR46345:SF7">
    <property type="entry name" value="FH2 DOMAIN CONTAINING 3-RELATED"/>
    <property type="match status" value="1"/>
</dbReference>
<evidence type="ECO:0000259" key="2">
    <source>
        <dbReference type="PROSITE" id="PS51444"/>
    </source>
</evidence>
<name>A0A8B9GZF4_ASTMX</name>
<evidence type="ECO:0000256" key="1">
    <source>
        <dbReference type="SAM" id="MobiDB-lite"/>
    </source>
</evidence>
<feature type="region of interest" description="Disordered" evidence="1">
    <location>
        <begin position="383"/>
        <end position="467"/>
    </location>
</feature>
<dbReference type="PROSITE" id="PS51444">
    <property type="entry name" value="FH2"/>
    <property type="match status" value="1"/>
</dbReference>
<evidence type="ECO:0000313" key="3">
    <source>
        <dbReference type="Ensembl" id="ENSAMXP00005006122.1"/>
    </source>
</evidence>
<feature type="compositionally biased region" description="Polar residues" evidence="1">
    <location>
        <begin position="392"/>
        <end position="407"/>
    </location>
</feature>
<sequence length="701" mass="79456">KYVHTFRTTQKYPNSRRSSRMRNFNWEAIPQHTVLGKHNIWTVKKKIEYELDTKRMEELFSRDDQTDSKRQTSVRRSVKGPQSRGPKTQGPDVVIKVEVLIICTLQRKRGRRLPQTGRKKMQSGVVIISDPVQILLIQVLKFKALLGVVLFLRLLDCLDLHSVIRLVLKTGNYMNADGYAGSAVGFRMTSLLKLADTKANKPGMNLMHYVVMQAQKSDAALLKFTEQLTHIGEAARIHKQEIELDFQRKVSAVQEARRSAEKENDLAEQMKDFFQFAESRIEETKSSFQTLNAVTESVAEYFCEDPSEFKLDECCSIFYSFCERFKRAVQENLERDLAEVKRRQREKLQSAAKRRSTATCSMRDKDMEGVALESVLQRFLTNHGSNRRARTPSPTGNSLSEITSQENCPAKDDSRKINWSTNLSQASVDKENMEEMVDTTPKKTESKISSPSWKKKPEKAGFTPPGSRVLSVLVASEDEEGQTEEEVQKLREVSQKVLRYQSSRSSISSGEYLSPVNSPRKRTFQEDTDRILSASNVEEPPKPPVSPLVSMQKSPTSINRRHTIALPSRSSHAGSDSEEDVVIPNNPANGDTGGHVVFLGNIGKMKSVDGYFQKPSNKALPQPQRNVPENTPPDSSRNELKVVSSLVESRNKDVKEKTKEESLKEPQKQTKESSRFISFFRRLAERGKTNSRETESSSVDP</sequence>
<dbReference type="Proteomes" id="UP000694621">
    <property type="component" value="Unplaced"/>
</dbReference>
<protein>
    <submittedName>
        <fullName evidence="3">FH2 domain containing 4</fullName>
    </submittedName>
</protein>
<feature type="compositionally biased region" description="Basic and acidic residues" evidence="1">
    <location>
        <begin position="60"/>
        <end position="70"/>
    </location>
</feature>
<dbReference type="SMART" id="SM00498">
    <property type="entry name" value="FH2"/>
    <property type="match status" value="1"/>
</dbReference>
<feature type="compositionally biased region" description="Polar residues" evidence="1">
    <location>
        <begin position="417"/>
        <end position="427"/>
    </location>
</feature>
<dbReference type="SUPFAM" id="SSF101447">
    <property type="entry name" value="Formin homology 2 domain (FH2 domain)"/>
    <property type="match status" value="1"/>
</dbReference>
<feature type="compositionally biased region" description="Basic and acidic residues" evidence="1">
    <location>
        <begin position="649"/>
        <end position="674"/>
    </location>
</feature>
<feature type="domain" description="FH2" evidence="2">
    <location>
        <begin position="1"/>
        <end position="351"/>
    </location>
</feature>
<dbReference type="PANTHER" id="PTHR46345">
    <property type="entry name" value="INVERTED FORMIN-2"/>
    <property type="match status" value="1"/>
</dbReference>
<organism evidence="3 4">
    <name type="scientific">Astyanax mexicanus</name>
    <name type="common">Blind cave fish</name>
    <name type="synonym">Astyanax fasciatus mexicanus</name>
    <dbReference type="NCBI Taxonomy" id="7994"/>
    <lineage>
        <taxon>Eukaryota</taxon>
        <taxon>Metazoa</taxon>
        <taxon>Chordata</taxon>
        <taxon>Craniata</taxon>
        <taxon>Vertebrata</taxon>
        <taxon>Euteleostomi</taxon>
        <taxon>Actinopterygii</taxon>
        <taxon>Neopterygii</taxon>
        <taxon>Teleostei</taxon>
        <taxon>Ostariophysi</taxon>
        <taxon>Characiformes</taxon>
        <taxon>Characoidei</taxon>
        <taxon>Acestrorhamphidae</taxon>
        <taxon>Acestrorhamphinae</taxon>
        <taxon>Astyanax</taxon>
    </lineage>
</organism>
<proteinExistence type="predicted"/>
<feature type="region of interest" description="Disordered" evidence="1">
    <location>
        <begin position="609"/>
        <end position="701"/>
    </location>
</feature>
<evidence type="ECO:0000313" key="4">
    <source>
        <dbReference type="Proteomes" id="UP000694621"/>
    </source>
</evidence>
<dbReference type="AlphaFoldDB" id="A0A8B9GZF4"/>
<feature type="region of interest" description="Disordered" evidence="1">
    <location>
        <begin position="60"/>
        <end position="90"/>
    </location>
</feature>
<reference evidence="3" key="1">
    <citation type="submission" date="2025-08" db="UniProtKB">
        <authorList>
            <consortium name="Ensembl"/>
        </authorList>
    </citation>
    <scope>IDENTIFICATION</scope>
</reference>
<dbReference type="InterPro" id="IPR042201">
    <property type="entry name" value="FH2_Formin_sf"/>
</dbReference>